<keyword evidence="2" id="KW-0998">Cell outer membrane</keyword>
<dbReference type="InterPro" id="IPR028351">
    <property type="entry name" value="CyaE"/>
</dbReference>
<sequence length="523" mass="54332">MRRPDVYAKTASFIVLAAALGLAGCATSSLDLAPAQPGGAWHPSTDGEGEILAAPPTLAGGKGSGDYTLPANRKLAQLPAAADLDPAHDYDLPELIDLAQSSNPRTLVAWNAARNAALAVGIGKSAYLPYVAATAMGGYFTGHGDTSTRLYSGSSLDSTIHGGVAALSLQWLLFDFGGRDARVQAAEQVSIAANIAWTGVHQQIIHEVSIAYYRYDAARGRTRNYRQALDNAGILLDAARARYKRGVGTVIETAMAEQNVAQARLALVSSEGVESDAYLGLVTALGVSPLSKPRIAALPRRPLPASLDHSVDALVSESLARRPDVLGAYAAMKAEQAKAKAAETTFLPKVFLSASTAYNSSHSAINAIPAVGQQSATVNLDNRRYGSSVLLGVTVPLYDGGLRSAVLAQARNDAASAEQRLARARDEAARQIVAGQNALRTSLASHDAATVLMKTSRTAYDAALAAYRSGVGSLIEVTQAQIQILVAENAYVDSYSGALSAIAGLALATGEAGPAQKLSDLSP</sequence>
<organism evidence="5 6">
    <name type="scientific">Achromobacter aloeverae</name>
    <dbReference type="NCBI Taxonomy" id="1750518"/>
    <lineage>
        <taxon>Bacteria</taxon>
        <taxon>Pseudomonadati</taxon>
        <taxon>Pseudomonadota</taxon>
        <taxon>Betaproteobacteria</taxon>
        <taxon>Burkholderiales</taxon>
        <taxon>Alcaligenaceae</taxon>
        <taxon>Achromobacter</taxon>
    </lineage>
</organism>
<evidence type="ECO:0000313" key="6">
    <source>
        <dbReference type="Proteomes" id="UP000290849"/>
    </source>
</evidence>
<keyword evidence="2" id="KW-0813">Transport</keyword>
<comment type="caution">
    <text evidence="5">The sequence shown here is derived from an EMBL/GenBank/DDBJ whole genome shotgun (WGS) entry which is preliminary data.</text>
</comment>
<dbReference type="PANTHER" id="PTHR30203">
    <property type="entry name" value="OUTER MEMBRANE CATION EFFLUX PROTEIN"/>
    <property type="match status" value="1"/>
</dbReference>
<feature type="signal peptide" evidence="4">
    <location>
        <begin position="1"/>
        <end position="28"/>
    </location>
</feature>
<comment type="similarity">
    <text evidence="1 2">Belongs to the outer membrane factor (OMF) (TC 1.B.17) family.</text>
</comment>
<comment type="subcellular location">
    <subcellularLocation>
        <location evidence="2">Cell outer membrane</location>
        <topology evidence="2">Peripheral membrane protein</topology>
    </subcellularLocation>
</comment>
<dbReference type="PANTHER" id="PTHR30203:SF29">
    <property type="entry name" value="PROTEIN CYAE"/>
    <property type="match status" value="1"/>
</dbReference>
<dbReference type="Gene3D" id="1.20.1600.10">
    <property type="entry name" value="Outer membrane efflux proteins (OEP)"/>
    <property type="match status" value="1"/>
</dbReference>
<dbReference type="GO" id="GO:0015562">
    <property type="term" value="F:efflux transmembrane transporter activity"/>
    <property type="evidence" value="ECO:0007669"/>
    <property type="project" value="InterPro"/>
</dbReference>
<evidence type="ECO:0000256" key="1">
    <source>
        <dbReference type="ARBA" id="ARBA00007613"/>
    </source>
</evidence>
<dbReference type="GO" id="GO:0009279">
    <property type="term" value="C:cell outer membrane"/>
    <property type="evidence" value="ECO:0007669"/>
    <property type="project" value="UniProtKB-SubCell"/>
</dbReference>
<dbReference type="RefSeq" id="WP_129152293.1">
    <property type="nucleotide sequence ID" value="NZ_JBHSDO010000017.1"/>
</dbReference>
<keyword evidence="2" id="KW-0472">Membrane</keyword>
<accession>A0A4Q1HHJ5</accession>
<feature type="chain" id="PRO_5020963970" description="Protein CyaE" evidence="4">
    <location>
        <begin position="29"/>
        <end position="523"/>
    </location>
</feature>
<dbReference type="AlphaFoldDB" id="A0A4Q1HHJ5"/>
<evidence type="ECO:0000256" key="4">
    <source>
        <dbReference type="SAM" id="SignalP"/>
    </source>
</evidence>
<dbReference type="SUPFAM" id="SSF56954">
    <property type="entry name" value="Outer membrane efflux proteins (OEP)"/>
    <property type="match status" value="1"/>
</dbReference>
<dbReference type="OrthoDB" id="8553524at2"/>
<evidence type="ECO:0000313" key="5">
    <source>
        <dbReference type="EMBL" id="RXN86124.1"/>
    </source>
</evidence>
<protein>
    <recommendedName>
        <fullName evidence="2">Protein CyaE</fullName>
    </recommendedName>
</protein>
<dbReference type="Proteomes" id="UP000290849">
    <property type="component" value="Unassembled WGS sequence"/>
</dbReference>
<keyword evidence="4" id="KW-0732">Signal</keyword>
<dbReference type="PIRSF" id="PIRSF001892">
    <property type="entry name" value="CyaE"/>
    <property type="match status" value="1"/>
</dbReference>
<keyword evidence="2" id="KW-0204">Cytolysis</keyword>
<evidence type="ECO:0000256" key="3">
    <source>
        <dbReference type="SAM" id="Coils"/>
    </source>
</evidence>
<dbReference type="Pfam" id="PF02321">
    <property type="entry name" value="OEP"/>
    <property type="match status" value="2"/>
</dbReference>
<dbReference type="EMBL" id="PYAL01000006">
    <property type="protein sequence ID" value="RXN86124.1"/>
    <property type="molecule type" value="Genomic_DNA"/>
</dbReference>
<keyword evidence="6" id="KW-1185">Reference proteome</keyword>
<dbReference type="GO" id="GO:0031640">
    <property type="term" value="P:killing of cells of another organism"/>
    <property type="evidence" value="ECO:0007669"/>
    <property type="project" value="UniProtKB-KW"/>
</dbReference>
<keyword evidence="2" id="KW-0354">Hemolysis</keyword>
<feature type="coiled-coil region" evidence="3">
    <location>
        <begin position="407"/>
        <end position="434"/>
    </location>
</feature>
<keyword evidence="3" id="KW-0175">Coiled coil</keyword>
<proteinExistence type="inferred from homology"/>
<name>A0A4Q1HHJ5_9BURK</name>
<gene>
    <name evidence="5" type="ORF">C7R54_20505</name>
</gene>
<dbReference type="InterPro" id="IPR003423">
    <property type="entry name" value="OMP_efflux"/>
</dbReference>
<evidence type="ECO:0000256" key="2">
    <source>
        <dbReference type="PIRNR" id="PIRNR001892"/>
    </source>
</evidence>
<dbReference type="PROSITE" id="PS51257">
    <property type="entry name" value="PROKAR_LIPOPROTEIN"/>
    <property type="match status" value="1"/>
</dbReference>
<reference evidence="5 6" key="1">
    <citation type="journal article" date="2017" name="Int. J. Syst. Evol. Microbiol.">
        <title>Achromobacter aloeverae sp. nov., isolated from the root of Aloe vera (L.) Burm.f.</title>
        <authorList>
            <person name="Kuncharoen N."/>
            <person name="Muramatsu Y."/>
            <person name="Shibata C."/>
            <person name="Kamakura Y."/>
            <person name="Nakagawa Y."/>
            <person name="Tanasupawat S."/>
        </authorList>
    </citation>
    <scope>NUCLEOTIDE SEQUENCE [LARGE SCALE GENOMIC DNA]</scope>
    <source>
        <strain evidence="5 6">AVA-1</strain>
    </source>
</reference>
<comment type="function">
    <text evidence="2">CyaE is necessary for transport of calmodulin-sensitive adenylate cyclase-hemolysin (cyclolysin).</text>
</comment>
<dbReference type="InterPro" id="IPR010131">
    <property type="entry name" value="MdtP/NodT-like"/>
</dbReference>